<protein>
    <submittedName>
        <fullName evidence="1">Uncharacterized protein</fullName>
    </submittedName>
</protein>
<name>A0ABN1DEN3_9GAMM</name>
<dbReference type="Proteomes" id="UP001501169">
    <property type="component" value="Unassembled WGS sequence"/>
</dbReference>
<evidence type="ECO:0000313" key="1">
    <source>
        <dbReference type="EMBL" id="GAA0541660.1"/>
    </source>
</evidence>
<organism evidence="1 2">
    <name type="scientific">Rheinheimera aquimaris</name>
    <dbReference type="NCBI Taxonomy" id="412437"/>
    <lineage>
        <taxon>Bacteria</taxon>
        <taxon>Pseudomonadati</taxon>
        <taxon>Pseudomonadota</taxon>
        <taxon>Gammaproteobacteria</taxon>
        <taxon>Chromatiales</taxon>
        <taxon>Chromatiaceae</taxon>
        <taxon>Rheinheimera</taxon>
    </lineage>
</organism>
<sequence>MTKMALSGSEGGLASAVAENSAVAMAPAKSDFFVIQVPIQLIVNNMLIFSTFMNSTYVN</sequence>
<gene>
    <name evidence="1" type="ORF">GCM10009098_06610</name>
</gene>
<proteinExistence type="predicted"/>
<dbReference type="EMBL" id="BAAAEO010000001">
    <property type="protein sequence ID" value="GAA0541660.1"/>
    <property type="molecule type" value="Genomic_DNA"/>
</dbReference>
<accession>A0ABN1DEN3</accession>
<keyword evidence="2" id="KW-1185">Reference proteome</keyword>
<reference evidence="1 2" key="1">
    <citation type="journal article" date="2019" name="Int. J. Syst. Evol. Microbiol.">
        <title>The Global Catalogue of Microorganisms (GCM) 10K type strain sequencing project: providing services to taxonomists for standard genome sequencing and annotation.</title>
        <authorList>
            <consortium name="The Broad Institute Genomics Platform"/>
            <consortium name="The Broad Institute Genome Sequencing Center for Infectious Disease"/>
            <person name="Wu L."/>
            <person name="Ma J."/>
        </authorList>
    </citation>
    <scope>NUCLEOTIDE SEQUENCE [LARGE SCALE GENOMIC DNA]</scope>
    <source>
        <strain evidence="1 2">JCM 14331</strain>
    </source>
</reference>
<evidence type="ECO:0000313" key="2">
    <source>
        <dbReference type="Proteomes" id="UP001501169"/>
    </source>
</evidence>
<comment type="caution">
    <text evidence="1">The sequence shown here is derived from an EMBL/GenBank/DDBJ whole genome shotgun (WGS) entry which is preliminary data.</text>
</comment>